<keyword evidence="4" id="KW-1185">Reference proteome</keyword>
<comment type="caution">
    <text evidence="3">The sequence shown here is derived from an EMBL/GenBank/DDBJ whole genome shotgun (WGS) entry which is preliminary data.</text>
</comment>
<evidence type="ECO:0000256" key="1">
    <source>
        <dbReference type="SAM" id="MobiDB-lite"/>
    </source>
</evidence>
<accession>A0AAV4P573</accession>
<feature type="signal peptide" evidence="2">
    <location>
        <begin position="1"/>
        <end position="15"/>
    </location>
</feature>
<dbReference type="Proteomes" id="UP001054945">
    <property type="component" value="Unassembled WGS sequence"/>
</dbReference>
<keyword evidence="2" id="KW-0732">Signal</keyword>
<proteinExistence type="predicted"/>
<feature type="chain" id="PRO_5043943690" evidence="2">
    <location>
        <begin position="16"/>
        <end position="108"/>
    </location>
</feature>
<name>A0AAV4P573_CAEEX</name>
<sequence>MIFKWRLCWRGLVLAANPGISMLSTPRVLAAEHGGEDSGSKLGVGQVVDEGVEDGGSLGEQGWDESEEWGHGSGAVEDGPEAENGIRCPGDQKAMIKMKDIWKDKMFK</sequence>
<feature type="region of interest" description="Disordered" evidence="1">
    <location>
        <begin position="50"/>
        <end position="89"/>
    </location>
</feature>
<organism evidence="3 4">
    <name type="scientific">Caerostris extrusa</name>
    <name type="common">Bark spider</name>
    <name type="synonym">Caerostris bankana</name>
    <dbReference type="NCBI Taxonomy" id="172846"/>
    <lineage>
        <taxon>Eukaryota</taxon>
        <taxon>Metazoa</taxon>
        <taxon>Ecdysozoa</taxon>
        <taxon>Arthropoda</taxon>
        <taxon>Chelicerata</taxon>
        <taxon>Arachnida</taxon>
        <taxon>Araneae</taxon>
        <taxon>Araneomorphae</taxon>
        <taxon>Entelegynae</taxon>
        <taxon>Araneoidea</taxon>
        <taxon>Araneidae</taxon>
        <taxon>Caerostris</taxon>
    </lineage>
</organism>
<evidence type="ECO:0000256" key="2">
    <source>
        <dbReference type="SAM" id="SignalP"/>
    </source>
</evidence>
<dbReference type="EMBL" id="BPLR01004052">
    <property type="protein sequence ID" value="GIX91710.1"/>
    <property type="molecule type" value="Genomic_DNA"/>
</dbReference>
<dbReference type="AlphaFoldDB" id="A0AAV4P573"/>
<evidence type="ECO:0000313" key="4">
    <source>
        <dbReference type="Proteomes" id="UP001054945"/>
    </source>
</evidence>
<protein>
    <submittedName>
        <fullName evidence="3">Uncharacterized protein</fullName>
    </submittedName>
</protein>
<reference evidence="3 4" key="1">
    <citation type="submission" date="2021-06" db="EMBL/GenBank/DDBJ databases">
        <title>Caerostris extrusa draft genome.</title>
        <authorList>
            <person name="Kono N."/>
            <person name="Arakawa K."/>
        </authorList>
    </citation>
    <scope>NUCLEOTIDE SEQUENCE [LARGE SCALE GENOMIC DNA]</scope>
</reference>
<evidence type="ECO:0000313" key="3">
    <source>
        <dbReference type="EMBL" id="GIX91710.1"/>
    </source>
</evidence>
<gene>
    <name evidence="3" type="ORF">CEXT_356851</name>
</gene>